<dbReference type="PANTHER" id="PTHR10342:SF273">
    <property type="entry name" value="RE14504P"/>
    <property type="match status" value="1"/>
</dbReference>
<evidence type="ECO:0000256" key="7">
    <source>
        <dbReference type="SAM" id="SignalP"/>
    </source>
</evidence>
<name>A0A087UQC5_STEMI</name>
<dbReference type="CDD" id="cd16029">
    <property type="entry name" value="4-S"/>
    <property type="match status" value="1"/>
</dbReference>
<keyword evidence="6" id="KW-0325">Glycoprotein</keyword>
<feature type="non-terminal residue" evidence="9">
    <location>
        <position position="497"/>
    </location>
</feature>
<dbReference type="AlphaFoldDB" id="A0A087UQC5"/>
<evidence type="ECO:0000259" key="8">
    <source>
        <dbReference type="Pfam" id="PF00884"/>
    </source>
</evidence>
<evidence type="ECO:0000256" key="1">
    <source>
        <dbReference type="ARBA" id="ARBA00001913"/>
    </source>
</evidence>
<dbReference type="Pfam" id="PF00884">
    <property type="entry name" value="Sulfatase"/>
    <property type="match status" value="1"/>
</dbReference>
<evidence type="ECO:0000256" key="3">
    <source>
        <dbReference type="ARBA" id="ARBA00022723"/>
    </source>
</evidence>
<keyword evidence="3" id="KW-0479">Metal-binding</keyword>
<dbReference type="InterPro" id="IPR000917">
    <property type="entry name" value="Sulfatase_N"/>
</dbReference>
<organism evidence="9 10">
    <name type="scientific">Stegodyphus mimosarum</name>
    <name type="common">African social velvet spider</name>
    <dbReference type="NCBI Taxonomy" id="407821"/>
    <lineage>
        <taxon>Eukaryota</taxon>
        <taxon>Metazoa</taxon>
        <taxon>Ecdysozoa</taxon>
        <taxon>Arthropoda</taxon>
        <taxon>Chelicerata</taxon>
        <taxon>Arachnida</taxon>
        <taxon>Araneae</taxon>
        <taxon>Araneomorphae</taxon>
        <taxon>Entelegynae</taxon>
        <taxon>Eresoidea</taxon>
        <taxon>Eresidae</taxon>
        <taxon>Stegodyphus</taxon>
    </lineage>
</organism>
<feature type="signal peptide" evidence="7">
    <location>
        <begin position="1"/>
        <end position="17"/>
    </location>
</feature>
<sequence length="497" mass="55786">MFRIITVIVFACLQARGQQPPHIIFIVADDLGWNDVGWHNSNILTPNLDSLAKNGVILNQSYVQPVCTPSRVSFMTGYYPYRVGRQNHVLHPLIPTGVSLQLSFLPEKLREVGYSTHLIGKWHLGYCNLSYTPTRRGFDTFFGFYNGALDYFSYTRSSKQRGPNAKWNEADIDVGFDLRNNTKLAQEYNGVYSTTLFASLAKDLLSSHSPDEPLYLFLSFQSVHSPLQVPKAFEDRYSNIKDEKRRKYSGMVTAMDNAVGVVVDALKANGFWDNCLIVFTTDNGGQTSAGGNNWPLRGGKGTLWEGGTRAVAFVYGSILKKSGYINDKLFHAVDWFPTLLTVAGAQPVSGIDGIDQWTVLSENDTGVRNEIIYNIYDLDVPKAAIRIGDYKLIQGFPGKPTDWIAPADNSDAKSIYCAIKENSTEGLEQIYRLYNLKNDPTEHYNLAQNLPKVVHRLKRRLDKLKTRAIPADDPPSDEKGEPKFWKGSFSHGWCKAK</sequence>
<comment type="cofactor">
    <cofactor evidence="1">
        <name>Ca(2+)</name>
        <dbReference type="ChEBI" id="CHEBI:29108"/>
    </cofactor>
</comment>
<accession>A0A087UQC5</accession>
<gene>
    <name evidence="9" type="ORF">X975_26706</name>
</gene>
<dbReference type="GO" id="GO:0008484">
    <property type="term" value="F:sulfuric ester hydrolase activity"/>
    <property type="evidence" value="ECO:0007669"/>
    <property type="project" value="InterPro"/>
</dbReference>
<dbReference type="STRING" id="407821.A0A087UQC5"/>
<dbReference type="OMA" id="FVHSPMY"/>
<dbReference type="EMBL" id="KK121019">
    <property type="protein sequence ID" value="KFM79564.1"/>
    <property type="molecule type" value="Genomic_DNA"/>
</dbReference>
<comment type="similarity">
    <text evidence="2">Belongs to the sulfatase family.</text>
</comment>
<evidence type="ECO:0000256" key="5">
    <source>
        <dbReference type="ARBA" id="ARBA00022837"/>
    </source>
</evidence>
<dbReference type="InterPro" id="IPR024607">
    <property type="entry name" value="Sulfatase_CS"/>
</dbReference>
<dbReference type="Proteomes" id="UP000054359">
    <property type="component" value="Unassembled WGS sequence"/>
</dbReference>
<dbReference type="Gene3D" id="3.40.720.10">
    <property type="entry name" value="Alkaline Phosphatase, subunit A"/>
    <property type="match status" value="1"/>
</dbReference>
<dbReference type="PANTHER" id="PTHR10342">
    <property type="entry name" value="ARYLSULFATASE"/>
    <property type="match status" value="1"/>
</dbReference>
<dbReference type="OrthoDB" id="103349at2759"/>
<evidence type="ECO:0000256" key="2">
    <source>
        <dbReference type="ARBA" id="ARBA00008779"/>
    </source>
</evidence>
<feature type="domain" description="Sulfatase N-terminal" evidence="8">
    <location>
        <begin position="21"/>
        <end position="345"/>
    </location>
</feature>
<keyword evidence="5" id="KW-0106">Calcium</keyword>
<keyword evidence="7" id="KW-0732">Signal</keyword>
<dbReference type="GO" id="GO:0046872">
    <property type="term" value="F:metal ion binding"/>
    <property type="evidence" value="ECO:0007669"/>
    <property type="project" value="UniProtKB-KW"/>
</dbReference>
<reference evidence="9 10" key="1">
    <citation type="submission" date="2013-11" db="EMBL/GenBank/DDBJ databases">
        <title>Genome sequencing of Stegodyphus mimosarum.</title>
        <authorList>
            <person name="Bechsgaard J."/>
        </authorList>
    </citation>
    <scope>NUCLEOTIDE SEQUENCE [LARGE SCALE GENOMIC DNA]</scope>
</reference>
<keyword evidence="4" id="KW-0378">Hydrolase</keyword>
<feature type="chain" id="PRO_5001830822" evidence="7">
    <location>
        <begin position="18"/>
        <end position="497"/>
    </location>
</feature>
<dbReference type="Gene3D" id="3.30.1120.10">
    <property type="match status" value="1"/>
</dbReference>
<proteinExistence type="inferred from homology"/>
<evidence type="ECO:0000313" key="9">
    <source>
        <dbReference type="EMBL" id="KFM79564.1"/>
    </source>
</evidence>
<dbReference type="InterPro" id="IPR017850">
    <property type="entry name" value="Alkaline_phosphatase_core_sf"/>
</dbReference>
<dbReference type="PROSITE" id="PS00149">
    <property type="entry name" value="SULFATASE_2"/>
    <property type="match status" value="1"/>
</dbReference>
<evidence type="ECO:0000256" key="4">
    <source>
        <dbReference type="ARBA" id="ARBA00022801"/>
    </source>
</evidence>
<dbReference type="PROSITE" id="PS00523">
    <property type="entry name" value="SULFATASE_1"/>
    <property type="match status" value="1"/>
</dbReference>
<evidence type="ECO:0000256" key="6">
    <source>
        <dbReference type="ARBA" id="ARBA00023180"/>
    </source>
</evidence>
<keyword evidence="10" id="KW-1185">Reference proteome</keyword>
<dbReference type="InterPro" id="IPR047115">
    <property type="entry name" value="ARSB"/>
</dbReference>
<evidence type="ECO:0000313" key="10">
    <source>
        <dbReference type="Proteomes" id="UP000054359"/>
    </source>
</evidence>
<dbReference type="SUPFAM" id="SSF53649">
    <property type="entry name" value="Alkaline phosphatase-like"/>
    <property type="match status" value="1"/>
</dbReference>
<protein>
    <submittedName>
        <fullName evidence="9">Arylsulfatase B</fullName>
    </submittedName>
</protein>